<protein>
    <submittedName>
        <fullName evidence="6">DEAD/DEAH box helicase family protein</fullName>
    </submittedName>
</protein>
<name>A0A941J5U3_9BACI</name>
<dbReference type="InterPro" id="IPR014001">
    <property type="entry name" value="Helicase_ATP-bd"/>
</dbReference>
<dbReference type="EMBL" id="JAGTPW010000001">
    <property type="protein sequence ID" value="MBR8643830.1"/>
    <property type="molecule type" value="Genomic_DNA"/>
</dbReference>
<keyword evidence="4" id="KW-0067">ATP-binding</keyword>
<evidence type="ECO:0000256" key="2">
    <source>
        <dbReference type="ARBA" id="ARBA00022801"/>
    </source>
</evidence>
<sequence>MATGTGKTYTGLAAISNLYNNLENRLAVIIVCPYQHLVEQWVEDIIMFSMKPIIGYSTSKQRDWKRRLKDAIISFNLGVTNHFCFITTNATFSSELVQNQIERIKGSIVLVVDEAHNFGAKHLSNALNPNIPYRLALSATIERHGDEEGSQKLLNYFGEKCIEYTLKQAIDSEKLTPYFYYPIVVSLTEDELLEYKNITAQIFKYCTKDRKGNITISETGKMLLIKRARLVAAAQDKIKKLADSIENIK</sequence>
<keyword evidence="2" id="KW-0378">Hydrolase</keyword>
<dbReference type="AlphaFoldDB" id="A0A941J5U3"/>
<evidence type="ECO:0000313" key="6">
    <source>
        <dbReference type="EMBL" id="MBR8643830.1"/>
    </source>
</evidence>
<dbReference type="PROSITE" id="PS51192">
    <property type="entry name" value="HELICASE_ATP_BIND_1"/>
    <property type="match status" value="1"/>
</dbReference>
<evidence type="ECO:0000313" key="7">
    <source>
        <dbReference type="Proteomes" id="UP000680045"/>
    </source>
</evidence>
<evidence type="ECO:0000256" key="1">
    <source>
        <dbReference type="ARBA" id="ARBA00022741"/>
    </source>
</evidence>
<dbReference type="GO" id="GO:0003677">
    <property type="term" value="F:DNA binding"/>
    <property type="evidence" value="ECO:0007669"/>
    <property type="project" value="InterPro"/>
</dbReference>
<proteinExistence type="predicted"/>
<dbReference type="GO" id="GO:0004386">
    <property type="term" value="F:helicase activity"/>
    <property type="evidence" value="ECO:0007669"/>
    <property type="project" value="UniProtKB-KW"/>
</dbReference>
<dbReference type="InterPro" id="IPR050615">
    <property type="entry name" value="ATP-dep_DNA_Helicase"/>
</dbReference>
<dbReference type="SUPFAM" id="SSF52540">
    <property type="entry name" value="P-loop containing nucleoside triphosphate hydrolases"/>
    <property type="match status" value="1"/>
</dbReference>
<evidence type="ECO:0000256" key="4">
    <source>
        <dbReference type="ARBA" id="ARBA00022840"/>
    </source>
</evidence>
<dbReference type="Pfam" id="PF04851">
    <property type="entry name" value="ResIII"/>
    <property type="match status" value="1"/>
</dbReference>
<dbReference type="InterPro" id="IPR006935">
    <property type="entry name" value="Helicase/UvrB_N"/>
</dbReference>
<reference evidence="6" key="1">
    <citation type="submission" date="2021-04" db="EMBL/GenBank/DDBJ databases">
        <title>Whole genome sequencing of Enterococci isolates from hospitalized patients.</title>
        <authorList>
            <person name="Ogoti B.M."/>
            <person name="Onyambu F.G."/>
        </authorList>
    </citation>
    <scope>NUCLEOTIDE SEQUENCE</scope>
    <source>
        <strain evidence="6">242</strain>
    </source>
</reference>
<feature type="domain" description="Helicase ATP-binding" evidence="5">
    <location>
        <begin position="1"/>
        <end position="159"/>
    </location>
</feature>
<dbReference type="GO" id="GO:0016787">
    <property type="term" value="F:hydrolase activity"/>
    <property type="evidence" value="ECO:0007669"/>
    <property type="project" value="UniProtKB-KW"/>
</dbReference>
<comment type="caution">
    <text evidence="6">The sequence shown here is derived from an EMBL/GenBank/DDBJ whole genome shotgun (WGS) entry which is preliminary data.</text>
</comment>
<dbReference type="InterPro" id="IPR027417">
    <property type="entry name" value="P-loop_NTPase"/>
</dbReference>
<dbReference type="Gene3D" id="3.40.50.300">
    <property type="entry name" value="P-loop containing nucleotide triphosphate hydrolases"/>
    <property type="match status" value="1"/>
</dbReference>
<accession>A0A941J5U3</accession>
<evidence type="ECO:0000259" key="5">
    <source>
        <dbReference type="PROSITE" id="PS51192"/>
    </source>
</evidence>
<dbReference type="PANTHER" id="PTHR11274">
    <property type="entry name" value="RAD25/XP-B DNA REPAIR HELICASE"/>
    <property type="match status" value="1"/>
</dbReference>
<dbReference type="GO" id="GO:0005524">
    <property type="term" value="F:ATP binding"/>
    <property type="evidence" value="ECO:0007669"/>
    <property type="project" value="UniProtKB-KW"/>
</dbReference>
<dbReference type="Proteomes" id="UP000680045">
    <property type="component" value="Unassembled WGS sequence"/>
</dbReference>
<dbReference type="PANTHER" id="PTHR11274:SF0">
    <property type="entry name" value="GENERAL TRANSCRIPTION AND DNA REPAIR FACTOR IIH HELICASE SUBUNIT XPB"/>
    <property type="match status" value="1"/>
</dbReference>
<keyword evidence="3 6" id="KW-0347">Helicase</keyword>
<gene>
    <name evidence="6" type="ORF">KEH51_00865</name>
</gene>
<evidence type="ECO:0000256" key="3">
    <source>
        <dbReference type="ARBA" id="ARBA00022806"/>
    </source>
</evidence>
<organism evidence="6 7">
    <name type="scientific">Peribacillus frigoritolerans</name>
    <dbReference type="NCBI Taxonomy" id="450367"/>
    <lineage>
        <taxon>Bacteria</taxon>
        <taxon>Bacillati</taxon>
        <taxon>Bacillota</taxon>
        <taxon>Bacilli</taxon>
        <taxon>Bacillales</taxon>
        <taxon>Bacillaceae</taxon>
        <taxon>Peribacillus</taxon>
    </lineage>
</organism>
<keyword evidence="1" id="KW-0547">Nucleotide-binding</keyword>